<sequence>MLNNDLAADTVLRVQGDEGGQLAIQPLPYEITAG</sequence>
<evidence type="ECO:0000313" key="1">
    <source>
        <dbReference type="EMBL" id="CCO92628.1"/>
    </source>
</evidence>
<gene>
    <name evidence="1" type="primary">ygfZ</name>
    <name evidence="1" type="ORF">BN437_0664</name>
</gene>
<organism evidence="1 2">
    <name type="scientific">Erwinia amylovora NBRC 12687 = CFBP 1232</name>
    <dbReference type="NCBI Taxonomy" id="1219359"/>
    <lineage>
        <taxon>Bacteria</taxon>
        <taxon>Pseudomonadati</taxon>
        <taxon>Pseudomonadota</taxon>
        <taxon>Gammaproteobacteria</taxon>
        <taxon>Enterobacterales</taxon>
        <taxon>Erwiniaceae</taxon>
        <taxon>Erwinia</taxon>
    </lineage>
</organism>
<dbReference type="Proteomes" id="UP000013111">
    <property type="component" value="Unassembled WGS sequence"/>
</dbReference>
<accession>A0A830ZZ90</accession>
<protein>
    <submittedName>
        <fullName evidence="1">tRNA-modifying protein ygfZ</fullName>
    </submittedName>
</protein>
<evidence type="ECO:0000313" key="2">
    <source>
        <dbReference type="Proteomes" id="UP000013111"/>
    </source>
</evidence>
<comment type="caution">
    <text evidence="1">The sequence shown here is derived from an EMBL/GenBank/DDBJ whole genome shotgun (WGS) entry which is preliminary data.</text>
</comment>
<reference evidence="1 2" key="1">
    <citation type="submission" date="2012-11" db="EMBL/GenBank/DDBJ databases">
        <authorList>
            <person name="Linke B."/>
        </authorList>
    </citation>
    <scope>NUCLEOTIDE SEQUENCE [LARGE SCALE GENOMIC DNA]</scope>
    <source>
        <strain evidence="2">CFBP 1232</strain>
    </source>
</reference>
<dbReference type="EMBL" id="CAPB01000007">
    <property type="protein sequence ID" value="CCO92628.1"/>
    <property type="molecule type" value="Genomic_DNA"/>
</dbReference>
<proteinExistence type="predicted"/>
<dbReference type="AlphaFoldDB" id="A0A830ZZ90"/>
<dbReference type="InterPro" id="IPR029043">
    <property type="entry name" value="GcvT/YgfZ_C"/>
</dbReference>
<dbReference type="SUPFAM" id="SSF101790">
    <property type="entry name" value="Aminomethyltransferase beta-barrel domain"/>
    <property type="match status" value="1"/>
</dbReference>
<reference evidence="1 2" key="2">
    <citation type="submission" date="2013-04" db="EMBL/GenBank/DDBJ databases">
        <title>Comparative genomics of 12 strains of Erwinia amylovora identifies a pan-genome with a large conserved core and provides insights into host specificity.</title>
        <authorList>
            <person name="Mann R.A."/>
            <person name="Smits T.H.M."/>
            <person name="Buehlmann A."/>
            <person name="Blom J."/>
            <person name="Goesmann A."/>
            <person name="Frey J.E."/>
            <person name="Plummer K.M."/>
            <person name="Beer S.V."/>
            <person name="Luck J."/>
            <person name="Duffy B."/>
            <person name="Rodoni B."/>
        </authorList>
    </citation>
    <scope>NUCLEOTIDE SEQUENCE [LARGE SCALE GENOMIC DNA]</scope>
    <source>
        <strain evidence="2">CFBP 1232</strain>
    </source>
</reference>
<name>A0A830ZZ90_ERWAM</name>